<protein>
    <recommendedName>
        <fullName evidence="4">GPI-anchored surface protein</fullName>
    </recommendedName>
</protein>
<name>A0A0S4JPL8_BODSA</name>
<feature type="signal peptide" evidence="1">
    <location>
        <begin position="1"/>
        <end position="23"/>
    </location>
</feature>
<evidence type="ECO:0008006" key="4">
    <source>
        <dbReference type="Google" id="ProtNLM"/>
    </source>
</evidence>
<evidence type="ECO:0000256" key="1">
    <source>
        <dbReference type="SAM" id="SignalP"/>
    </source>
</evidence>
<evidence type="ECO:0000313" key="3">
    <source>
        <dbReference type="Proteomes" id="UP000051952"/>
    </source>
</evidence>
<proteinExistence type="predicted"/>
<reference evidence="3" key="1">
    <citation type="submission" date="2015-09" db="EMBL/GenBank/DDBJ databases">
        <authorList>
            <consortium name="Pathogen Informatics"/>
        </authorList>
    </citation>
    <scope>NUCLEOTIDE SEQUENCE [LARGE SCALE GENOMIC DNA]</scope>
    <source>
        <strain evidence="3">Lake Konstanz</strain>
    </source>
</reference>
<evidence type="ECO:0000313" key="2">
    <source>
        <dbReference type="EMBL" id="CUG92120.1"/>
    </source>
</evidence>
<dbReference type="Proteomes" id="UP000051952">
    <property type="component" value="Unassembled WGS sequence"/>
</dbReference>
<dbReference type="VEuPathDB" id="TriTrypDB:BSAL_35620"/>
<sequence length="276" mass="28592">MSSCLTALVALAAILLLAAPTNAQCSDGDNCTCLECNVDGYSYFCSDNQECYSEEVECGFECSGSCTSTQNCSLPVSCSASQSAECSGECCLDSDANPFCAPAGNVCCNYAQMTCSSGTVCDAPTGQCVTPSTNYTAGCTECMKLVSKIESDGCSDVQTYCAFLPVPFNAICVYAMNAGLCTTILNYLAGDLTPLTICEMIPLMNLCATGLTCECGYCQPAMYGNWCLALDATCPSSSKGVARSVNNTQSQVGGRNICFDGACDESNAGCCLTCAP</sequence>
<accession>A0A0S4JPL8</accession>
<gene>
    <name evidence="2" type="ORF">BSAL_35620</name>
</gene>
<organism evidence="2 3">
    <name type="scientific">Bodo saltans</name>
    <name type="common">Flagellated protozoan</name>
    <dbReference type="NCBI Taxonomy" id="75058"/>
    <lineage>
        <taxon>Eukaryota</taxon>
        <taxon>Discoba</taxon>
        <taxon>Euglenozoa</taxon>
        <taxon>Kinetoplastea</taxon>
        <taxon>Metakinetoplastina</taxon>
        <taxon>Eubodonida</taxon>
        <taxon>Bodonidae</taxon>
        <taxon>Bodo</taxon>
    </lineage>
</organism>
<dbReference type="EMBL" id="CYKH01002009">
    <property type="protein sequence ID" value="CUG92120.1"/>
    <property type="molecule type" value="Genomic_DNA"/>
</dbReference>
<keyword evidence="3" id="KW-1185">Reference proteome</keyword>
<keyword evidence="1" id="KW-0732">Signal</keyword>
<feature type="chain" id="PRO_5006622704" description="GPI-anchored surface protein" evidence="1">
    <location>
        <begin position="24"/>
        <end position="276"/>
    </location>
</feature>
<dbReference type="AlphaFoldDB" id="A0A0S4JPL8"/>